<dbReference type="PROSITE" id="PS00962">
    <property type="entry name" value="RIBOSOMAL_S2_1"/>
    <property type="match status" value="1"/>
</dbReference>
<proteinExistence type="inferred from homology"/>
<evidence type="ECO:0000256" key="5">
    <source>
        <dbReference type="ARBA" id="ARBA00023274"/>
    </source>
</evidence>
<evidence type="ECO:0000313" key="8">
    <source>
        <dbReference type="EMBL" id="EFA76036.1"/>
    </source>
</evidence>
<organism evidence="8 9">
    <name type="scientific">Heterostelium pallidum (strain ATCC 26659 / Pp 5 / PN500)</name>
    <name type="common">Cellular slime mold</name>
    <name type="synonym">Polysphondylium pallidum</name>
    <dbReference type="NCBI Taxonomy" id="670386"/>
    <lineage>
        <taxon>Eukaryota</taxon>
        <taxon>Amoebozoa</taxon>
        <taxon>Evosea</taxon>
        <taxon>Eumycetozoa</taxon>
        <taxon>Dictyostelia</taxon>
        <taxon>Acytosteliales</taxon>
        <taxon>Acytosteliaceae</taxon>
        <taxon>Heterostelium</taxon>
    </lineage>
</organism>
<evidence type="ECO:0000256" key="6">
    <source>
        <dbReference type="HAMAP-Rule" id="MF_03015"/>
    </source>
</evidence>
<sequence>MKHIIYLTIYSPFSFRSKEIKVDVTPKRHNKMSQFPDVLNPHQDDILKMLACQTHMGTTNCDKNMETYVWKRKDNGTHILNLAKTWEKIQLAARVIVAIENPADISIISAQAYGQRAVLKFANFVGATAFSGRFTPGTFTNQIQSKFTEPRLLIVCDPVSDRQPLMEASYVNIPTIALCNTDSKLDGIDIAIPCNNRGKNSIALMFWLLAREVLFLRGTLSRDKPWETKVDLFIFRDTDEEVEREKEKVAPAFAIAPAPVIEYAEPVESADWSAAQN</sequence>
<dbReference type="GO" id="GO:0000028">
    <property type="term" value="P:ribosomal small subunit assembly"/>
    <property type="evidence" value="ECO:0007669"/>
    <property type="project" value="UniProtKB-UniRule"/>
</dbReference>
<dbReference type="STRING" id="670386.D3BRK4"/>
<accession>D3BRK4</accession>
<name>D3BRK4_HETP5</name>
<dbReference type="Gene3D" id="3.40.50.10490">
    <property type="entry name" value="Glucose-6-phosphate isomerase like protein, domain 1"/>
    <property type="match status" value="1"/>
</dbReference>
<evidence type="ECO:0000313" key="9">
    <source>
        <dbReference type="Proteomes" id="UP000001396"/>
    </source>
</evidence>
<dbReference type="InParanoid" id="D3BRK4"/>
<evidence type="ECO:0000256" key="1">
    <source>
        <dbReference type="ARBA" id="ARBA00004496"/>
    </source>
</evidence>
<evidence type="ECO:0000256" key="2">
    <source>
        <dbReference type="ARBA" id="ARBA00006242"/>
    </source>
</evidence>
<dbReference type="NCBIfam" id="TIGR01012">
    <property type="entry name" value="uS2_euk_arch"/>
    <property type="match status" value="1"/>
</dbReference>
<evidence type="ECO:0000256" key="4">
    <source>
        <dbReference type="ARBA" id="ARBA00022980"/>
    </source>
</evidence>
<dbReference type="Proteomes" id="UP000001396">
    <property type="component" value="Unassembled WGS sequence"/>
</dbReference>
<keyword evidence="5 6" id="KW-0687">Ribonucleoprotein</keyword>
<dbReference type="EMBL" id="ADBJ01000050">
    <property type="protein sequence ID" value="EFA76036.1"/>
    <property type="molecule type" value="Genomic_DNA"/>
</dbReference>
<dbReference type="GO" id="GO:0006412">
    <property type="term" value="P:translation"/>
    <property type="evidence" value="ECO:0007669"/>
    <property type="project" value="UniProtKB-UniRule"/>
</dbReference>
<dbReference type="OMA" id="VKNFFEP"/>
<dbReference type="GO" id="GO:0022627">
    <property type="term" value="C:cytosolic small ribosomal subunit"/>
    <property type="evidence" value="ECO:0007669"/>
    <property type="project" value="UniProtKB-UniRule"/>
</dbReference>
<gene>
    <name evidence="8" type="primary">rpsA</name>
    <name evidence="8" type="ORF">PPL_10615</name>
</gene>
<comment type="function">
    <text evidence="6">Required for the assembly and/or stability of the 40S ribosomal subunit. Required for the processing of the 20S rRNA-precursor to mature 18S rRNA in a late step of the maturation of 40S ribosomal subunits.</text>
</comment>
<dbReference type="PANTHER" id="PTHR11489">
    <property type="entry name" value="40S RIBOSOMAL PROTEIN SA"/>
    <property type="match status" value="1"/>
</dbReference>
<evidence type="ECO:0000256" key="3">
    <source>
        <dbReference type="ARBA" id="ARBA00022490"/>
    </source>
</evidence>
<keyword evidence="9" id="KW-1185">Reference proteome</keyword>
<keyword evidence="4 6" id="KW-0689">Ribosomal protein</keyword>
<dbReference type="RefSeq" id="XP_020428170.1">
    <property type="nucleotide sequence ID" value="XM_020581383.1"/>
</dbReference>
<protein>
    <recommendedName>
        <fullName evidence="6">Small ribosomal subunit protein uS2</fullName>
    </recommendedName>
</protein>
<dbReference type="FunCoup" id="D3BRK4">
    <property type="interactions" value="531"/>
</dbReference>
<dbReference type="SUPFAM" id="SSF52313">
    <property type="entry name" value="Ribosomal protein S2"/>
    <property type="match status" value="1"/>
</dbReference>
<comment type="similarity">
    <text evidence="2 6 7">Belongs to the universal ribosomal protein uS2 family.</text>
</comment>
<dbReference type="InterPro" id="IPR023591">
    <property type="entry name" value="Ribosomal_uS2_flav_dom_sf"/>
</dbReference>
<dbReference type="HAMAP" id="MF_03015">
    <property type="entry name" value="Ribosomal_S2_euk"/>
    <property type="match status" value="1"/>
</dbReference>
<comment type="subcellular location">
    <subcellularLocation>
        <location evidence="1 6">Cytoplasm</location>
    </subcellularLocation>
</comment>
<dbReference type="GeneID" id="31366084"/>
<evidence type="ECO:0000256" key="7">
    <source>
        <dbReference type="RuleBase" id="RU003631"/>
    </source>
</evidence>
<dbReference type="PROSITE" id="PS00963">
    <property type="entry name" value="RIBOSOMAL_S2_2"/>
    <property type="match status" value="1"/>
</dbReference>
<dbReference type="InterPro" id="IPR018130">
    <property type="entry name" value="Ribosomal_uS2_CS"/>
</dbReference>
<dbReference type="CDD" id="cd01425">
    <property type="entry name" value="RPS2"/>
    <property type="match status" value="1"/>
</dbReference>
<dbReference type="InterPro" id="IPR005707">
    <property type="entry name" value="Ribosomal_uS2_euk/arc"/>
</dbReference>
<dbReference type="InterPro" id="IPR027498">
    <property type="entry name" value="Ribosomal_uS2_euk"/>
</dbReference>
<dbReference type="AlphaFoldDB" id="D3BRK4"/>
<dbReference type="GO" id="GO:0003735">
    <property type="term" value="F:structural constituent of ribosome"/>
    <property type="evidence" value="ECO:0007669"/>
    <property type="project" value="UniProtKB-UniRule"/>
</dbReference>
<dbReference type="Pfam" id="PF00318">
    <property type="entry name" value="Ribosomal_S2"/>
    <property type="match status" value="1"/>
</dbReference>
<dbReference type="InterPro" id="IPR001865">
    <property type="entry name" value="Ribosomal_uS2"/>
</dbReference>
<comment type="caution">
    <text evidence="8">The sequence shown here is derived from an EMBL/GenBank/DDBJ whole genome shotgun (WGS) entry which is preliminary data.</text>
</comment>
<comment type="subunit">
    <text evidence="6">Component of the small ribosomal subunit. Mature ribosomes consist of a small (40S) and a large (60S) subunit. The 40S subunit contains about 33 different proteins and 1 molecule of RNA (18S). The 60S subunit contains about 49 different proteins and 3 molecules of RNA (25S, 5.8S and 5S). Interacts with ribosomal protein S21.</text>
</comment>
<dbReference type="FunFam" id="3.40.50.10490:FF:000012">
    <property type="entry name" value="40S ribosomal protein SA"/>
    <property type="match status" value="1"/>
</dbReference>
<reference evidence="8 9" key="1">
    <citation type="journal article" date="2011" name="Genome Res.">
        <title>Phylogeny-wide analysis of social amoeba genomes highlights ancient origins for complex intercellular communication.</title>
        <authorList>
            <person name="Heidel A.J."/>
            <person name="Lawal H.M."/>
            <person name="Felder M."/>
            <person name="Schilde C."/>
            <person name="Helps N.R."/>
            <person name="Tunggal B."/>
            <person name="Rivero F."/>
            <person name="John U."/>
            <person name="Schleicher M."/>
            <person name="Eichinger L."/>
            <person name="Platzer M."/>
            <person name="Noegel A.A."/>
            <person name="Schaap P."/>
            <person name="Gloeckner G."/>
        </authorList>
    </citation>
    <scope>NUCLEOTIDE SEQUENCE [LARGE SCALE GENOMIC DNA]</scope>
    <source>
        <strain evidence="9">ATCC 26659 / Pp 5 / PN500</strain>
    </source>
</reference>
<dbReference type="PRINTS" id="PR00395">
    <property type="entry name" value="RIBOSOMALS2"/>
</dbReference>
<keyword evidence="3 6" id="KW-0963">Cytoplasm</keyword>